<evidence type="ECO:0008006" key="3">
    <source>
        <dbReference type="Google" id="ProtNLM"/>
    </source>
</evidence>
<evidence type="ECO:0000313" key="1">
    <source>
        <dbReference type="EMBL" id="KZC05851.1"/>
    </source>
</evidence>
<proteinExistence type="predicted"/>
<evidence type="ECO:0000313" key="2">
    <source>
        <dbReference type="Proteomes" id="UP000076502"/>
    </source>
</evidence>
<accession>A0A154P1V9</accession>
<sequence length="106" mass="12431">LQQDWAPAHSVQSTMRMCKELFSEVWDRMICPSNSPDLNAMDYSVWSILERKIFSKKYTTVEQLKFALERTWNQITTEECAIIANNSKKRLRACVKAKGGYFEYLL</sequence>
<dbReference type="PANTHER" id="PTHR47326:SF1">
    <property type="entry name" value="HTH PSQ-TYPE DOMAIN-CONTAINING PROTEIN"/>
    <property type="match status" value="1"/>
</dbReference>
<dbReference type="PANTHER" id="PTHR47326">
    <property type="entry name" value="TRANSPOSABLE ELEMENT TC3 TRANSPOSASE-LIKE PROTEIN"/>
    <property type="match status" value="1"/>
</dbReference>
<name>A0A154P1V9_DUFNO</name>
<feature type="non-terminal residue" evidence="1">
    <location>
        <position position="1"/>
    </location>
</feature>
<dbReference type="EMBL" id="KQ434798">
    <property type="protein sequence ID" value="KZC05851.1"/>
    <property type="molecule type" value="Genomic_DNA"/>
</dbReference>
<dbReference type="GO" id="GO:0003676">
    <property type="term" value="F:nucleic acid binding"/>
    <property type="evidence" value="ECO:0007669"/>
    <property type="project" value="InterPro"/>
</dbReference>
<organism evidence="1 2">
    <name type="scientific">Dufourea novaeangliae</name>
    <name type="common">Sweat bee</name>
    <dbReference type="NCBI Taxonomy" id="178035"/>
    <lineage>
        <taxon>Eukaryota</taxon>
        <taxon>Metazoa</taxon>
        <taxon>Ecdysozoa</taxon>
        <taxon>Arthropoda</taxon>
        <taxon>Hexapoda</taxon>
        <taxon>Insecta</taxon>
        <taxon>Pterygota</taxon>
        <taxon>Neoptera</taxon>
        <taxon>Endopterygota</taxon>
        <taxon>Hymenoptera</taxon>
        <taxon>Apocrita</taxon>
        <taxon>Aculeata</taxon>
        <taxon>Apoidea</taxon>
        <taxon>Anthophila</taxon>
        <taxon>Halictidae</taxon>
        <taxon>Rophitinae</taxon>
        <taxon>Dufourea</taxon>
    </lineage>
</organism>
<gene>
    <name evidence="1" type="ORF">WN55_06848</name>
</gene>
<dbReference type="Gene3D" id="3.30.420.10">
    <property type="entry name" value="Ribonuclease H-like superfamily/Ribonuclease H"/>
    <property type="match status" value="1"/>
</dbReference>
<dbReference type="InterPro" id="IPR036397">
    <property type="entry name" value="RNaseH_sf"/>
</dbReference>
<reference evidence="1 2" key="1">
    <citation type="submission" date="2015-07" db="EMBL/GenBank/DDBJ databases">
        <title>The genome of Dufourea novaeangliae.</title>
        <authorList>
            <person name="Pan H."/>
            <person name="Kapheim K."/>
        </authorList>
    </citation>
    <scope>NUCLEOTIDE SEQUENCE [LARGE SCALE GENOMIC DNA]</scope>
    <source>
        <strain evidence="1">0120121106</strain>
        <tissue evidence="1">Whole body</tissue>
    </source>
</reference>
<dbReference type="OrthoDB" id="5823363at2759"/>
<protein>
    <recommendedName>
        <fullName evidence="3">Tc1-like transposase DDE domain-containing protein</fullName>
    </recommendedName>
</protein>
<dbReference type="AlphaFoldDB" id="A0A154P1V9"/>
<keyword evidence="2" id="KW-1185">Reference proteome</keyword>
<dbReference type="Proteomes" id="UP000076502">
    <property type="component" value="Unassembled WGS sequence"/>
</dbReference>